<feature type="binding site" description="axial binding residue" evidence="6">
    <location>
        <position position="124"/>
    </location>
    <ligand>
        <name>heme c</name>
        <dbReference type="ChEBI" id="CHEBI:61717"/>
        <label>1</label>
    </ligand>
    <ligandPart>
        <name>Fe</name>
        <dbReference type="ChEBI" id="CHEBI:18248"/>
    </ligandPart>
</feature>
<reference evidence="10" key="1">
    <citation type="submission" date="2017-09" db="EMBL/GenBank/DDBJ databases">
        <authorList>
            <person name="Regsiter A."/>
            <person name="William W."/>
        </authorList>
    </citation>
    <scope>NUCLEOTIDE SEQUENCE [LARGE SCALE GENOMIC DNA]</scope>
    <source>
        <strain evidence="10">500-1</strain>
    </source>
</reference>
<keyword evidence="10" id="KW-1185">Reference proteome</keyword>
<dbReference type="Pfam" id="PF02085">
    <property type="entry name" value="Cytochrom_CIII"/>
    <property type="match status" value="1"/>
</dbReference>
<feature type="binding site" description="axial binding residue" evidence="6">
    <location>
        <position position="59"/>
    </location>
    <ligand>
        <name>heme c</name>
        <dbReference type="ChEBI" id="CHEBI:61717"/>
        <label>1</label>
    </ligand>
    <ligandPart>
        <name>Fe</name>
        <dbReference type="ChEBI" id="CHEBI:18248"/>
    </ligandPart>
</feature>
<feature type="binding site" description="axial binding residue" evidence="6">
    <location>
        <position position="108"/>
    </location>
    <ligand>
        <name>heme c</name>
        <dbReference type="ChEBI" id="CHEBI:61717"/>
        <label>1</label>
    </ligand>
    <ligandPart>
        <name>Fe</name>
        <dbReference type="ChEBI" id="CHEBI:18248"/>
    </ligandPart>
</feature>
<keyword evidence="5 6" id="KW-0408">Iron</keyword>
<dbReference type="EMBL" id="LT907975">
    <property type="protein sequence ID" value="SOB57899.1"/>
    <property type="molecule type" value="Genomic_DNA"/>
</dbReference>
<gene>
    <name evidence="9" type="ORF">DPRO_1012</name>
</gene>
<protein>
    <submittedName>
        <fullName evidence="9">Cytochrome c3</fullName>
    </submittedName>
</protein>
<evidence type="ECO:0000256" key="6">
    <source>
        <dbReference type="PIRSR" id="PIRSR602322-1"/>
    </source>
</evidence>
<feature type="domain" description="Class III cytochrome C" evidence="8">
    <location>
        <begin position="34"/>
        <end position="128"/>
    </location>
</feature>
<feature type="binding site" description="axial binding residue" evidence="6">
    <location>
        <position position="81"/>
    </location>
    <ligand>
        <name>heme c</name>
        <dbReference type="ChEBI" id="CHEBI:61717"/>
        <label>1</label>
    </ligand>
    <ligandPart>
        <name>Fe</name>
        <dbReference type="ChEBI" id="CHEBI:18248"/>
    </ligandPart>
</feature>
<feature type="signal peptide" evidence="7">
    <location>
        <begin position="1"/>
        <end position="22"/>
    </location>
</feature>
<feature type="binding site" description="axial binding residue" evidence="6">
    <location>
        <position position="75"/>
    </location>
    <ligand>
        <name>heme c</name>
        <dbReference type="ChEBI" id="CHEBI:61717"/>
        <label>1</label>
    </ligand>
    <ligandPart>
        <name>Fe</name>
        <dbReference type="ChEBI" id="CHEBI:18248"/>
    </ligandPart>
</feature>
<keyword evidence="7" id="KW-0732">Signal</keyword>
<dbReference type="PRINTS" id="PR00609">
    <property type="entry name" value="CYTOCHROMEC3"/>
</dbReference>
<keyword evidence="3 6" id="KW-0479">Metal-binding</keyword>
<feature type="binding site" description="axial binding residue" evidence="6">
    <location>
        <position position="63"/>
    </location>
    <ligand>
        <name>heme c</name>
        <dbReference type="ChEBI" id="CHEBI:61717"/>
        <label>1</label>
    </ligand>
    <ligandPart>
        <name>Fe</name>
        <dbReference type="ChEBI" id="CHEBI:18248"/>
    </ligandPart>
</feature>
<dbReference type="GO" id="GO:0020037">
    <property type="term" value="F:heme binding"/>
    <property type="evidence" value="ECO:0007669"/>
    <property type="project" value="InterPro"/>
</dbReference>
<evidence type="ECO:0000256" key="5">
    <source>
        <dbReference type="ARBA" id="ARBA00023004"/>
    </source>
</evidence>
<dbReference type="InterPro" id="IPR002322">
    <property type="entry name" value="Cyt_c_III"/>
</dbReference>
<evidence type="ECO:0000256" key="4">
    <source>
        <dbReference type="ARBA" id="ARBA00022982"/>
    </source>
</evidence>
<evidence type="ECO:0000256" key="7">
    <source>
        <dbReference type="SAM" id="SignalP"/>
    </source>
</evidence>
<evidence type="ECO:0000256" key="1">
    <source>
        <dbReference type="ARBA" id="ARBA00022448"/>
    </source>
</evidence>
<evidence type="ECO:0000259" key="8">
    <source>
        <dbReference type="Pfam" id="PF02085"/>
    </source>
</evidence>
<feature type="binding site" description="axial binding residue" evidence="6">
    <location>
        <position position="109"/>
    </location>
    <ligand>
        <name>heme c</name>
        <dbReference type="ChEBI" id="CHEBI:61717"/>
        <label>1</label>
    </ligand>
    <ligandPart>
        <name>Fe</name>
        <dbReference type="ChEBI" id="CHEBI:18248"/>
    </ligandPart>
</feature>
<name>A0A2C8F6Z4_9BACT</name>
<dbReference type="Gene3D" id="3.90.10.10">
    <property type="entry name" value="Cytochrome C3"/>
    <property type="match status" value="1"/>
</dbReference>
<feature type="binding site" description="axial binding residue" evidence="6">
    <location>
        <position position="128"/>
    </location>
    <ligand>
        <name>heme c</name>
        <dbReference type="ChEBI" id="CHEBI:61717"/>
        <label>1</label>
    </ligand>
    <ligandPart>
        <name>Fe</name>
        <dbReference type="ChEBI" id="CHEBI:18248"/>
    </ligandPart>
</feature>
<comment type="cofactor">
    <cofactor evidence="6">
        <name>heme c</name>
        <dbReference type="ChEBI" id="CHEBI:61717"/>
    </cofactor>
    <text evidence="6">Binds 4 heme c groups covalently per monomer.</text>
</comment>
<dbReference type="InterPro" id="IPR036280">
    <property type="entry name" value="Multihaem_cyt_sf"/>
</dbReference>
<feature type="binding site" description="axial binding residue" evidence="6">
    <location>
        <position position="52"/>
    </location>
    <ligand>
        <name>heme c</name>
        <dbReference type="ChEBI" id="CHEBI:61717"/>
        <label>1</label>
    </ligand>
    <ligandPart>
        <name>Fe</name>
        <dbReference type="ChEBI" id="CHEBI:18248"/>
    </ligandPart>
</feature>
<evidence type="ECO:0000313" key="9">
    <source>
        <dbReference type="EMBL" id="SOB57899.1"/>
    </source>
</evidence>
<keyword evidence="2 6" id="KW-0349">Heme</keyword>
<dbReference type="SUPFAM" id="SSF48695">
    <property type="entry name" value="Multiheme cytochromes"/>
    <property type="match status" value="1"/>
</dbReference>
<keyword evidence="1" id="KW-0813">Transport</keyword>
<feature type="binding site" description="covalent" evidence="6">
    <location>
        <position position="80"/>
    </location>
    <ligand>
        <name>heme c</name>
        <dbReference type="ChEBI" id="CHEBI:61717"/>
        <label>2</label>
    </ligand>
</feature>
<feature type="binding site" description="covalent" evidence="6">
    <location>
        <position position="64"/>
    </location>
    <ligand>
        <name>heme c</name>
        <dbReference type="ChEBI" id="CHEBI:61717"/>
        <label>1</label>
    </ligand>
</feature>
<dbReference type="InterPro" id="IPR020942">
    <property type="entry name" value="Cyt_c_III_dom"/>
</dbReference>
<dbReference type="AlphaFoldDB" id="A0A2C8F6Z4"/>
<dbReference type="Proteomes" id="UP000219215">
    <property type="component" value="Chromosome DPRO"/>
</dbReference>
<feature type="binding site" description="axial binding residue" evidence="6">
    <location>
        <position position="49"/>
    </location>
    <ligand>
        <name>heme c</name>
        <dbReference type="ChEBI" id="CHEBI:61717"/>
        <label>1</label>
    </ligand>
    <ligandPart>
        <name>Fe</name>
        <dbReference type="ChEBI" id="CHEBI:18248"/>
    </ligandPart>
</feature>
<accession>A0A2C8F6Z4</accession>
<evidence type="ECO:0000313" key="10">
    <source>
        <dbReference type="Proteomes" id="UP000219215"/>
    </source>
</evidence>
<feature type="binding site" description="axial binding residue" evidence="6">
    <location>
        <position position="127"/>
    </location>
    <ligand>
        <name>heme c</name>
        <dbReference type="ChEBI" id="CHEBI:61717"/>
        <label>1</label>
    </ligand>
    <ligandPart>
        <name>Fe</name>
        <dbReference type="ChEBI" id="CHEBI:18248"/>
    </ligandPart>
</feature>
<sequence>MKRFVFGAMTLTLLLSASMAMAAVEAPGDMVLRPPEGMEAKKSFVDFSHSIHGAAKIDCVTCHHTWDQKSEITSCSVAGCHDQPGKKGDNSFYMAFHEKKSEISCVGCHKTEKKNGNKNVPVSCKSCHPK</sequence>
<proteinExistence type="predicted"/>
<organism evidence="9 10">
    <name type="scientific">Pseudodesulfovibrio profundus</name>
    <dbReference type="NCBI Taxonomy" id="57320"/>
    <lineage>
        <taxon>Bacteria</taxon>
        <taxon>Pseudomonadati</taxon>
        <taxon>Thermodesulfobacteriota</taxon>
        <taxon>Desulfovibrionia</taxon>
        <taxon>Desulfovibrionales</taxon>
        <taxon>Desulfovibrionaceae</taxon>
    </lineage>
</organism>
<evidence type="ECO:0000256" key="2">
    <source>
        <dbReference type="ARBA" id="ARBA00022617"/>
    </source>
</evidence>
<evidence type="ECO:0000256" key="3">
    <source>
        <dbReference type="ARBA" id="ARBA00022723"/>
    </source>
</evidence>
<feature type="binding site" description="axial binding residue" evidence="6">
    <location>
        <position position="105"/>
    </location>
    <ligand>
        <name>heme c</name>
        <dbReference type="ChEBI" id="CHEBI:61717"/>
        <label>1</label>
    </ligand>
    <ligandPart>
        <name>Fe</name>
        <dbReference type="ChEBI" id="CHEBI:18248"/>
    </ligandPart>
</feature>
<dbReference type="RefSeq" id="WP_097011075.1">
    <property type="nucleotide sequence ID" value="NZ_LT907975.1"/>
</dbReference>
<keyword evidence="4" id="KW-0249">Electron transport</keyword>
<feature type="binding site" description="axial binding residue" evidence="6">
    <location>
        <position position="62"/>
    </location>
    <ligand>
        <name>heme c</name>
        <dbReference type="ChEBI" id="CHEBI:61717"/>
        <label>1</label>
    </ligand>
    <ligandPart>
        <name>Fe</name>
        <dbReference type="ChEBI" id="CHEBI:18248"/>
    </ligandPart>
</feature>
<dbReference type="GO" id="GO:0046872">
    <property type="term" value="F:metal ion binding"/>
    <property type="evidence" value="ECO:0007669"/>
    <property type="project" value="UniProtKB-KW"/>
</dbReference>
<dbReference type="CDD" id="cd08168">
    <property type="entry name" value="Cytochrom_C3"/>
    <property type="match status" value="1"/>
</dbReference>
<dbReference type="KEGG" id="pprf:DPRO_1012"/>
<dbReference type="GO" id="GO:0009055">
    <property type="term" value="F:electron transfer activity"/>
    <property type="evidence" value="ECO:0007669"/>
    <property type="project" value="InterPro"/>
</dbReference>
<dbReference type="OrthoDB" id="5418612at2"/>
<feature type="chain" id="PRO_5012587049" evidence="7">
    <location>
        <begin position="23"/>
        <end position="130"/>
    </location>
</feature>